<gene>
    <name evidence="8" type="ORF">MGWOODY_Clf741</name>
</gene>
<dbReference type="Gene3D" id="3.30.950.10">
    <property type="entry name" value="Methyltransferase, Cobalt-precorrin-4 Transmethylase, Domain 2"/>
    <property type="match status" value="1"/>
</dbReference>
<feature type="domain" description="Tetrapyrrole methylase" evidence="7">
    <location>
        <begin position="12"/>
        <end position="222"/>
    </location>
</feature>
<accession>A0A160V840</accession>
<dbReference type="AlphaFoldDB" id="A0A160V840"/>
<dbReference type="CDD" id="cd11645">
    <property type="entry name" value="Precorrin_2_C20_MT"/>
    <property type="match status" value="1"/>
</dbReference>
<dbReference type="PANTHER" id="PTHR43467">
    <property type="entry name" value="COBALT-PRECORRIN-2 C(20)-METHYLTRANSFERASE"/>
    <property type="match status" value="1"/>
</dbReference>
<keyword evidence="4 8" id="KW-0489">Methyltransferase</keyword>
<dbReference type="InterPro" id="IPR035996">
    <property type="entry name" value="4pyrrol_Methylase_sf"/>
</dbReference>
<reference evidence="8" key="1">
    <citation type="submission" date="2015-10" db="EMBL/GenBank/DDBJ databases">
        <authorList>
            <person name="Gilbert D.G."/>
        </authorList>
    </citation>
    <scope>NUCLEOTIDE SEQUENCE</scope>
</reference>
<evidence type="ECO:0000256" key="4">
    <source>
        <dbReference type="ARBA" id="ARBA00022603"/>
    </source>
</evidence>
<comment type="pathway">
    <text evidence="1">Cofactor biosynthesis; adenosylcobalamin biosynthesis.</text>
</comment>
<sequence length="242" mass="26000">MTVSGENNGTGRFYGVGVGPGDPELLTIKAQKTLQKVAVISFTQLDDGKESYALSVVRGVLETAEPEFLAITIPSDDETPVSPQTWTDAAAEIAGHLSQGKDVAFITEGDPMLYSEFFQVLGSVKSAVSNLEFEVIPGVSSVMAASASSGTPLVTHGQRLTILPKVYGIDDLREAITNSDTTVLMEVDRDLLQALANLEKLGLTGKATYVRQASTSRENVVEDISKLEAEDLDYFSLLIIRR</sequence>
<dbReference type="GO" id="GO:0032259">
    <property type="term" value="P:methylation"/>
    <property type="evidence" value="ECO:0007669"/>
    <property type="project" value="UniProtKB-KW"/>
</dbReference>
<evidence type="ECO:0000256" key="6">
    <source>
        <dbReference type="ARBA" id="ARBA00022691"/>
    </source>
</evidence>
<dbReference type="UniPathway" id="UPA00148"/>
<dbReference type="InterPro" id="IPR006364">
    <property type="entry name" value="CobI/CbiL/CobIJ_dom"/>
</dbReference>
<dbReference type="GO" id="GO:0009236">
    <property type="term" value="P:cobalamin biosynthetic process"/>
    <property type="evidence" value="ECO:0007669"/>
    <property type="project" value="UniProtKB-UniPathway"/>
</dbReference>
<comment type="similarity">
    <text evidence="2">Belongs to the precorrin methyltransferase family.</text>
</comment>
<dbReference type="PANTHER" id="PTHR43467:SF2">
    <property type="entry name" value="COBALT-PRECORRIN-2 C(20)-METHYLTRANSFERASE"/>
    <property type="match status" value="1"/>
</dbReference>
<evidence type="ECO:0000313" key="8">
    <source>
        <dbReference type="EMBL" id="CUV01898.1"/>
    </source>
</evidence>
<keyword evidence="3" id="KW-0169">Cobalamin biosynthesis</keyword>
<dbReference type="InterPro" id="IPR014776">
    <property type="entry name" value="4pyrrole_Mease_sub2"/>
</dbReference>
<dbReference type="InterPro" id="IPR014777">
    <property type="entry name" value="4pyrrole_Mease_sub1"/>
</dbReference>
<evidence type="ECO:0000259" key="7">
    <source>
        <dbReference type="Pfam" id="PF00590"/>
    </source>
</evidence>
<dbReference type="GO" id="GO:0030788">
    <property type="term" value="F:precorrin-2 C20-methyltransferase activity"/>
    <property type="evidence" value="ECO:0007669"/>
    <property type="project" value="UniProtKB-EC"/>
</dbReference>
<organism evidence="8">
    <name type="scientific">hydrothermal vent metagenome</name>
    <dbReference type="NCBI Taxonomy" id="652676"/>
    <lineage>
        <taxon>unclassified sequences</taxon>
        <taxon>metagenomes</taxon>
        <taxon>ecological metagenomes</taxon>
    </lineage>
</organism>
<dbReference type="EC" id="2.1.1.130" evidence="8"/>
<keyword evidence="6" id="KW-0949">S-adenosyl-L-methionine</keyword>
<dbReference type="Gene3D" id="3.40.1010.10">
    <property type="entry name" value="Cobalt-precorrin-4 Transmethylase, Domain 1"/>
    <property type="match status" value="1"/>
</dbReference>
<evidence type="ECO:0000256" key="5">
    <source>
        <dbReference type="ARBA" id="ARBA00022679"/>
    </source>
</evidence>
<evidence type="ECO:0000256" key="3">
    <source>
        <dbReference type="ARBA" id="ARBA00022573"/>
    </source>
</evidence>
<proteinExistence type="inferred from homology"/>
<dbReference type="SUPFAM" id="SSF53790">
    <property type="entry name" value="Tetrapyrrole methylase"/>
    <property type="match status" value="1"/>
</dbReference>
<dbReference type="InterPro" id="IPR000878">
    <property type="entry name" value="4pyrrol_Mease"/>
</dbReference>
<dbReference type="InterPro" id="IPR012382">
    <property type="entry name" value="CobI/CbiL"/>
</dbReference>
<keyword evidence="5 8" id="KW-0808">Transferase</keyword>
<dbReference type="EMBL" id="FAXA01000149">
    <property type="protein sequence ID" value="CUV01898.1"/>
    <property type="molecule type" value="Genomic_DNA"/>
</dbReference>
<dbReference type="Pfam" id="PF00590">
    <property type="entry name" value="TP_methylase"/>
    <property type="match status" value="1"/>
</dbReference>
<protein>
    <submittedName>
        <fullName evidence="8">Cobalt-precorrin-2 C20-methyltransferase</fullName>
        <ecNumber evidence="8">2.1.1.130</ecNumber>
    </submittedName>
</protein>
<name>A0A160V840_9ZZZZ</name>
<evidence type="ECO:0000256" key="1">
    <source>
        <dbReference type="ARBA" id="ARBA00004953"/>
    </source>
</evidence>
<dbReference type="NCBIfam" id="TIGR01467">
    <property type="entry name" value="cobI_cbiL"/>
    <property type="match status" value="1"/>
</dbReference>
<dbReference type="PIRSF" id="PIRSF036427">
    <property type="entry name" value="Precrrn-2_mtase"/>
    <property type="match status" value="1"/>
</dbReference>
<evidence type="ECO:0000256" key="2">
    <source>
        <dbReference type="ARBA" id="ARBA00005879"/>
    </source>
</evidence>